<dbReference type="RefSeq" id="XP_069226927.1">
    <property type="nucleotide sequence ID" value="XM_069375767.1"/>
</dbReference>
<sequence length="195" mass="21992">MDANLSAPSAPISLLEGHETTEETIFWVRCHDRTFQHITVVRDDGEKLFYVEGDGALTSASLRRDVKDANGNLAFSLRRYQFDGWFVKDAANTKIAELKHQKYFTRAHCAINLNIFGCDMQVEMRPRDHVATTAYVNADGAIMAEIGLHINNTPRRFNGDRDLSVFRVRAAKGVDLGVVVVMALARVEMAHVWRK</sequence>
<dbReference type="GeneID" id="96008605"/>
<dbReference type="Proteomes" id="UP000803884">
    <property type="component" value="Unassembled WGS sequence"/>
</dbReference>
<dbReference type="SUPFAM" id="SSF54518">
    <property type="entry name" value="Tubby C-terminal domain-like"/>
    <property type="match status" value="1"/>
</dbReference>
<dbReference type="EMBL" id="JAAQHG020000031">
    <property type="protein sequence ID" value="KAL1583821.1"/>
    <property type="molecule type" value="Genomic_DNA"/>
</dbReference>
<comment type="similarity">
    <text evidence="1">Belongs to the LOR family.</text>
</comment>
<reference evidence="2 3" key="1">
    <citation type="journal article" date="2020" name="Microbiol. Resour. Announc.">
        <title>Draft Genome Sequence of a Cladosporium Species Isolated from the Mesophotic Ascidian Didemnum maculosum.</title>
        <authorList>
            <person name="Gioti A."/>
            <person name="Siaperas R."/>
            <person name="Nikolaivits E."/>
            <person name="Le Goff G."/>
            <person name="Ouazzani J."/>
            <person name="Kotoulas G."/>
            <person name="Topakas E."/>
        </authorList>
    </citation>
    <scope>NUCLEOTIDE SEQUENCE [LARGE SCALE GENOMIC DNA]</scope>
    <source>
        <strain evidence="2 3">TM138-S3</strain>
    </source>
</reference>
<dbReference type="InterPro" id="IPR038595">
    <property type="entry name" value="LOR_sf"/>
</dbReference>
<accession>A0AB34KIN3</accession>
<proteinExistence type="inferred from homology"/>
<dbReference type="Gene3D" id="2.40.160.200">
    <property type="entry name" value="LURP1-related"/>
    <property type="match status" value="1"/>
</dbReference>
<evidence type="ECO:0000313" key="3">
    <source>
        <dbReference type="Proteomes" id="UP000803884"/>
    </source>
</evidence>
<organism evidence="2 3">
    <name type="scientific">Cladosporium halotolerans</name>
    <dbReference type="NCBI Taxonomy" id="1052096"/>
    <lineage>
        <taxon>Eukaryota</taxon>
        <taxon>Fungi</taxon>
        <taxon>Dikarya</taxon>
        <taxon>Ascomycota</taxon>
        <taxon>Pezizomycotina</taxon>
        <taxon>Dothideomycetes</taxon>
        <taxon>Dothideomycetidae</taxon>
        <taxon>Cladosporiales</taxon>
        <taxon>Cladosporiaceae</taxon>
        <taxon>Cladosporium</taxon>
    </lineage>
</organism>
<dbReference type="InterPro" id="IPR025659">
    <property type="entry name" value="Tubby-like_C"/>
</dbReference>
<dbReference type="Pfam" id="PF04525">
    <property type="entry name" value="LOR"/>
    <property type="match status" value="1"/>
</dbReference>
<name>A0AB34KIN3_9PEZI</name>
<dbReference type="AlphaFoldDB" id="A0AB34KIN3"/>
<protein>
    <submittedName>
        <fullName evidence="2">Uncharacterized protein</fullName>
    </submittedName>
</protein>
<evidence type="ECO:0000256" key="1">
    <source>
        <dbReference type="ARBA" id="ARBA00005437"/>
    </source>
</evidence>
<keyword evidence="3" id="KW-1185">Reference proteome</keyword>
<evidence type="ECO:0000313" key="2">
    <source>
        <dbReference type="EMBL" id="KAL1583821.1"/>
    </source>
</evidence>
<gene>
    <name evidence="2" type="ORF">WHR41_07162</name>
</gene>
<comment type="caution">
    <text evidence="2">The sequence shown here is derived from an EMBL/GenBank/DDBJ whole genome shotgun (WGS) entry which is preliminary data.</text>
</comment>
<dbReference type="InterPro" id="IPR007612">
    <property type="entry name" value="LOR"/>
</dbReference>